<dbReference type="EMBL" id="JAACXV010014191">
    <property type="protein sequence ID" value="KAF7269741.1"/>
    <property type="molecule type" value="Genomic_DNA"/>
</dbReference>
<evidence type="ECO:0000313" key="3">
    <source>
        <dbReference type="Proteomes" id="UP000625711"/>
    </source>
</evidence>
<name>A0A834M2L2_RHYFE</name>
<comment type="caution">
    <text evidence="2">The sequence shown here is derived from an EMBL/GenBank/DDBJ whole genome shotgun (WGS) entry which is preliminary data.</text>
</comment>
<protein>
    <submittedName>
        <fullName evidence="2">Uncharacterized protein</fullName>
    </submittedName>
</protein>
<feature type="compositionally biased region" description="Basic and acidic residues" evidence="1">
    <location>
        <begin position="74"/>
        <end position="84"/>
    </location>
</feature>
<dbReference type="AlphaFoldDB" id="A0A834M2L2"/>
<keyword evidence="3" id="KW-1185">Reference proteome</keyword>
<evidence type="ECO:0000313" key="2">
    <source>
        <dbReference type="EMBL" id="KAF7269741.1"/>
    </source>
</evidence>
<sequence>MAFPGAPFGAFPPGPPGPPPPDRFTWPHQPPQAFHPPPSSLIVCKLKRTAENERRGGDGDGGRRGEGLSLITWKEAERLDRDPSEQINSVCV</sequence>
<organism evidence="2 3">
    <name type="scientific">Rhynchophorus ferrugineus</name>
    <name type="common">Red palm weevil</name>
    <name type="synonym">Curculio ferrugineus</name>
    <dbReference type="NCBI Taxonomy" id="354439"/>
    <lineage>
        <taxon>Eukaryota</taxon>
        <taxon>Metazoa</taxon>
        <taxon>Ecdysozoa</taxon>
        <taxon>Arthropoda</taxon>
        <taxon>Hexapoda</taxon>
        <taxon>Insecta</taxon>
        <taxon>Pterygota</taxon>
        <taxon>Neoptera</taxon>
        <taxon>Endopterygota</taxon>
        <taxon>Coleoptera</taxon>
        <taxon>Polyphaga</taxon>
        <taxon>Cucujiformia</taxon>
        <taxon>Curculionidae</taxon>
        <taxon>Dryophthorinae</taxon>
        <taxon>Rhynchophorus</taxon>
    </lineage>
</organism>
<dbReference type="Proteomes" id="UP000625711">
    <property type="component" value="Unassembled WGS sequence"/>
</dbReference>
<feature type="region of interest" description="Disordered" evidence="1">
    <location>
        <begin position="1"/>
        <end position="92"/>
    </location>
</feature>
<gene>
    <name evidence="2" type="ORF">GWI33_017259</name>
</gene>
<reference evidence="2" key="1">
    <citation type="submission" date="2020-08" db="EMBL/GenBank/DDBJ databases">
        <title>Genome sequencing and assembly of the red palm weevil Rhynchophorus ferrugineus.</title>
        <authorList>
            <person name="Dias G.B."/>
            <person name="Bergman C.M."/>
            <person name="Manee M."/>
        </authorList>
    </citation>
    <scope>NUCLEOTIDE SEQUENCE</scope>
    <source>
        <strain evidence="2">AA-2017</strain>
        <tissue evidence="2">Whole larva</tissue>
    </source>
</reference>
<proteinExistence type="predicted"/>
<feature type="compositionally biased region" description="Pro residues" evidence="1">
    <location>
        <begin position="10"/>
        <end position="39"/>
    </location>
</feature>
<feature type="compositionally biased region" description="Basic and acidic residues" evidence="1">
    <location>
        <begin position="48"/>
        <end position="66"/>
    </location>
</feature>
<evidence type="ECO:0000256" key="1">
    <source>
        <dbReference type="SAM" id="MobiDB-lite"/>
    </source>
</evidence>
<accession>A0A834M2L2</accession>